<evidence type="ECO:0000313" key="3">
    <source>
        <dbReference type="Proteomes" id="UP000077115"/>
    </source>
</evidence>
<gene>
    <name evidence="2" type="ORF">BDEG_20896</name>
</gene>
<dbReference type="GO" id="GO:0030992">
    <property type="term" value="C:intraciliary transport particle B"/>
    <property type="evidence" value="ECO:0007669"/>
    <property type="project" value="InterPro"/>
</dbReference>
<dbReference type="STRING" id="403673.A0A177W9K8"/>
<dbReference type="EMBL" id="DS022300">
    <property type="protein sequence ID" value="OAJ36759.1"/>
    <property type="molecule type" value="Genomic_DNA"/>
</dbReference>
<proteinExistence type="predicted"/>
<name>A0A177W9K8_BATDL</name>
<evidence type="ECO:0000259" key="1">
    <source>
        <dbReference type="Pfam" id="PF00754"/>
    </source>
</evidence>
<reference evidence="2 3" key="1">
    <citation type="submission" date="2006-10" db="EMBL/GenBank/DDBJ databases">
        <title>The Genome Sequence of Batrachochytrium dendrobatidis JEL423.</title>
        <authorList>
            <consortium name="The Broad Institute Genome Sequencing Platform"/>
            <person name="Birren B."/>
            <person name="Lander E."/>
            <person name="Galagan J."/>
            <person name="Cuomo C."/>
            <person name="Devon K."/>
            <person name="Jaffe D."/>
            <person name="Butler J."/>
            <person name="Alvarez P."/>
            <person name="Gnerre S."/>
            <person name="Grabherr M."/>
            <person name="Kleber M."/>
            <person name="Mauceli E."/>
            <person name="Brockman W."/>
            <person name="Young S."/>
            <person name="LaButti K."/>
            <person name="Sykes S."/>
            <person name="DeCaprio D."/>
            <person name="Crawford M."/>
            <person name="Koehrsen M."/>
            <person name="Engels R."/>
            <person name="Montgomery P."/>
            <person name="Pearson M."/>
            <person name="Howarth C."/>
            <person name="Larson L."/>
            <person name="White J."/>
            <person name="O'Leary S."/>
            <person name="Kodira C."/>
            <person name="Zeng Q."/>
            <person name="Yandava C."/>
            <person name="Alvarado L."/>
            <person name="Longcore J."/>
            <person name="James T."/>
        </authorList>
    </citation>
    <scope>NUCLEOTIDE SEQUENCE [LARGE SCALE GENOMIC DNA]</scope>
    <source>
        <strain evidence="2 3">JEL423</strain>
    </source>
</reference>
<dbReference type="GO" id="GO:0005929">
    <property type="term" value="C:cilium"/>
    <property type="evidence" value="ECO:0007669"/>
    <property type="project" value="TreeGrafter"/>
</dbReference>
<dbReference type="eggNOG" id="KOG3437">
    <property type="taxonomic scope" value="Eukaryota"/>
</dbReference>
<feature type="domain" description="F5/8 type C" evidence="1">
    <location>
        <begin position="21"/>
        <end position="133"/>
    </location>
</feature>
<dbReference type="VEuPathDB" id="FungiDB:BDEG_20896"/>
<dbReference type="GO" id="GO:0042073">
    <property type="term" value="P:intraciliary transport"/>
    <property type="evidence" value="ECO:0007669"/>
    <property type="project" value="InterPro"/>
</dbReference>
<dbReference type="AlphaFoldDB" id="A0A177W9K8"/>
<accession>A0A177W9K8</accession>
<sequence>MAISTENIALASFGSRVALTTSEHPKHPSSNIIDGDVKTFWVSTGLFPQEITVSFANPAMISKIIIVSMKVGHLSVDSSSTELPVNFSTILDQVVEDTDGSLQTISISPKEAQVTRHLRLKINKGYAPFVSIHRLVVYGDHNIPAEMLH</sequence>
<dbReference type="PANTHER" id="PTHR33906">
    <property type="entry name" value="INTRAFLAGELLAR TRANSPORT PROTEIN 25 HOMOLOG"/>
    <property type="match status" value="1"/>
</dbReference>
<dbReference type="InterPro" id="IPR000421">
    <property type="entry name" value="FA58C"/>
</dbReference>
<dbReference type="SUPFAM" id="SSF49785">
    <property type="entry name" value="Galactose-binding domain-like"/>
    <property type="match status" value="1"/>
</dbReference>
<evidence type="ECO:0000313" key="2">
    <source>
        <dbReference type="EMBL" id="OAJ36759.1"/>
    </source>
</evidence>
<dbReference type="Gene3D" id="2.60.120.260">
    <property type="entry name" value="Galactose-binding domain-like"/>
    <property type="match status" value="1"/>
</dbReference>
<dbReference type="InterPro" id="IPR008979">
    <property type="entry name" value="Galactose-bd-like_sf"/>
</dbReference>
<dbReference type="PANTHER" id="PTHR33906:SF1">
    <property type="entry name" value="INTRAFLAGELLAR TRANSPORT PROTEIN 25 HOMOLOG"/>
    <property type="match status" value="1"/>
</dbReference>
<dbReference type="OrthoDB" id="271080at2759"/>
<dbReference type="Proteomes" id="UP000077115">
    <property type="component" value="Unassembled WGS sequence"/>
</dbReference>
<organism evidence="2 3">
    <name type="scientific">Batrachochytrium dendrobatidis (strain JEL423)</name>
    <dbReference type="NCBI Taxonomy" id="403673"/>
    <lineage>
        <taxon>Eukaryota</taxon>
        <taxon>Fungi</taxon>
        <taxon>Fungi incertae sedis</taxon>
        <taxon>Chytridiomycota</taxon>
        <taxon>Chytridiomycota incertae sedis</taxon>
        <taxon>Chytridiomycetes</taxon>
        <taxon>Rhizophydiales</taxon>
        <taxon>Rhizophydiales incertae sedis</taxon>
        <taxon>Batrachochytrium</taxon>
    </lineage>
</organism>
<protein>
    <recommendedName>
        <fullName evidence="1">F5/8 type C domain-containing protein</fullName>
    </recommendedName>
</protein>
<dbReference type="Pfam" id="PF00754">
    <property type="entry name" value="F5_F8_type_C"/>
    <property type="match status" value="1"/>
</dbReference>
<reference evidence="2 3" key="2">
    <citation type="submission" date="2016-05" db="EMBL/GenBank/DDBJ databases">
        <title>Lineage-specific infection strategies underlie the spectrum of fungal disease in amphibians.</title>
        <authorList>
            <person name="Cuomo C.A."/>
            <person name="Farrer R.A."/>
            <person name="James T."/>
            <person name="Longcore J."/>
            <person name="Birren B."/>
        </authorList>
    </citation>
    <scope>NUCLEOTIDE SEQUENCE [LARGE SCALE GENOMIC DNA]</scope>
    <source>
        <strain evidence="2 3">JEL423</strain>
    </source>
</reference>
<dbReference type="InterPro" id="IPR033558">
    <property type="entry name" value="IFT25"/>
</dbReference>